<dbReference type="OrthoDB" id="6433578at2759"/>
<gene>
    <name evidence="2" type="ORF">AVEN_64687_1</name>
</gene>
<name>A0A4Y2PGJ5_ARAVE</name>
<organism evidence="2 3">
    <name type="scientific">Araneus ventricosus</name>
    <name type="common">Orbweaver spider</name>
    <name type="synonym">Epeira ventricosa</name>
    <dbReference type="NCBI Taxonomy" id="182803"/>
    <lineage>
        <taxon>Eukaryota</taxon>
        <taxon>Metazoa</taxon>
        <taxon>Ecdysozoa</taxon>
        <taxon>Arthropoda</taxon>
        <taxon>Chelicerata</taxon>
        <taxon>Arachnida</taxon>
        <taxon>Araneae</taxon>
        <taxon>Araneomorphae</taxon>
        <taxon>Entelegynae</taxon>
        <taxon>Araneoidea</taxon>
        <taxon>Araneidae</taxon>
        <taxon>Araneus</taxon>
    </lineage>
</organism>
<keyword evidence="3" id="KW-1185">Reference proteome</keyword>
<evidence type="ECO:0000313" key="3">
    <source>
        <dbReference type="Proteomes" id="UP000499080"/>
    </source>
</evidence>
<accession>A0A4Y2PGJ5</accession>
<sequence length="221" mass="25162">MTGKGFHRICSSLVLLLIIFNSFTDGTDENEIETVKSEKNAICRLRLTGLVAKKFYSALDDIHQYDPIPVDSLLCGNLHNGVFHGLSTLRNDSDINVYCDGEKVILSSLLTMNDVSIKYEWERKLFFTFAGSVWAKFRAIQFHFEVTLNTTRGFKMDVLNIQQTKLEGSKFGFSGMGPLNPLIKIVGNMVLRLWKRKITDKVEELLQSSLESELKKLESTW</sequence>
<feature type="chain" id="PRO_5021421968" description="Secreted protein" evidence="1">
    <location>
        <begin position="27"/>
        <end position="221"/>
    </location>
</feature>
<dbReference type="Pfam" id="PF16984">
    <property type="entry name" value="Grp7_allergen"/>
    <property type="match status" value="1"/>
</dbReference>
<dbReference type="Proteomes" id="UP000499080">
    <property type="component" value="Unassembled WGS sequence"/>
</dbReference>
<protein>
    <recommendedName>
        <fullName evidence="4">Secreted protein</fullName>
    </recommendedName>
</protein>
<dbReference type="InterPro" id="IPR038602">
    <property type="entry name" value="Mite_allergen_7_sf"/>
</dbReference>
<feature type="signal peptide" evidence="1">
    <location>
        <begin position="1"/>
        <end position="26"/>
    </location>
</feature>
<dbReference type="Gene3D" id="3.15.10.50">
    <property type="match status" value="1"/>
</dbReference>
<dbReference type="EMBL" id="BGPR01011269">
    <property type="protein sequence ID" value="GBN50454.1"/>
    <property type="molecule type" value="Genomic_DNA"/>
</dbReference>
<reference evidence="2 3" key="1">
    <citation type="journal article" date="2019" name="Sci. Rep.">
        <title>Orb-weaving spider Araneus ventricosus genome elucidates the spidroin gene catalogue.</title>
        <authorList>
            <person name="Kono N."/>
            <person name="Nakamura H."/>
            <person name="Ohtoshi R."/>
            <person name="Moran D.A.P."/>
            <person name="Shinohara A."/>
            <person name="Yoshida Y."/>
            <person name="Fujiwara M."/>
            <person name="Mori M."/>
            <person name="Tomita M."/>
            <person name="Arakawa K."/>
        </authorList>
    </citation>
    <scope>NUCLEOTIDE SEQUENCE [LARGE SCALE GENOMIC DNA]</scope>
</reference>
<evidence type="ECO:0000256" key="1">
    <source>
        <dbReference type="SAM" id="SignalP"/>
    </source>
</evidence>
<comment type="caution">
    <text evidence="2">The sequence shown here is derived from an EMBL/GenBank/DDBJ whole genome shotgun (WGS) entry which is preliminary data.</text>
</comment>
<dbReference type="AlphaFoldDB" id="A0A4Y2PGJ5"/>
<evidence type="ECO:0000313" key="2">
    <source>
        <dbReference type="EMBL" id="GBN50454.1"/>
    </source>
</evidence>
<evidence type="ECO:0008006" key="4">
    <source>
        <dbReference type="Google" id="ProtNLM"/>
    </source>
</evidence>
<keyword evidence="1" id="KW-0732">Signal</keyword>
<proteinExistence type="predicted"/>
<dbReference type="InterPro" id="IPR020234">
    <property type="entry name" value="Mite_allergen_group-7"/>
</dbReference>